<evidence type="ECO:0000256" key="2">
    <source>
        <dbReference type="SAM" id="Phobius"/>
    </source>
</evidence>
<dbReference type="SUPFAM" id="SSF48452">
    <property type="entry name" value="TPR-like"/>
    <property type="match status" value="2"/>
</dbReference>
<gene>
    <name evidence="3" type="ORF">GCM10023091_19420</name>
</gene>
<protein>
    <recommendedName>
        <fullName evidence="5">HTH luxR-type domain-containing protein</fullName>
    </recommendedName>
</protein>
<dbReference type="EMBL" id="BAABEY010000020">
    <property type="protein sequence ID" value="GAA4438616.1"/>
    <property type="molecule type" value="Genomic_DNA"/>
</dbReference>
<keyword evidence="1" id="KW-0175">Coiled coil</keyword>
<feature type="transmembrane region" description="Helical" evidence="2">
    <location>
        <begin position="472"/>
        <end position="489"/>
    </location>
</feature>
<comment type="caution">
    <text evidence="3">The sequence shown here is derived from an EMBL/GenBank/DDBJ whole genome shotgun (WGS) entry which is preliminary data.</text>
</comment>
<evidence type="ECO:0000256" key="1">
    <source>
        <dbReference type="SAM" id="Coils"/>
    </source>
</evidence>
<dbReference type="SUPFAM" id="SSF46894">
    <property type="entry name" value="C-terminal effector domain of the bipartite response regulators"/>
    <property type="match status" value="1"/>
</dbReference>
<keyword evidence="2" id="KW-1133">Transmembrane helix</keyword>
<evidence type="ECO:0000313" key="4">
    <source>
        <dbReference type="Proteomes" id="UP001501508"/>
    </source>
</evidence>
<evidence type="ECO:0000313" key="3">
    <source>
        <dbReference type="EMBL" id="GAA4438616.1"/>
    </source>
</evidence>
<feature type="coiled-coil region" evidence="1">
    <location>
        <begin position="499"/>
        <end position="544"/>
    </location>
</feature>
<proteinExistence type="predicted"/>
<name>A0ABP8LZ12_9BACT</name>
<reference evidence="4" key="1">
    <citation type="journal article" date="2019" name="Int. J. Syst. Evol. Microbiol.">
        <title>The Global Catalogue of Microorganisms (GCM) 10K type strain sequencing project: providing services to taxonomists for standard genome sequencing and annotation.</title>
        <authorList>
            <consortium name="The Broad Institute Genomics Platform"/>
            <consortium name="The Broad Institute Genome Sequencing Center for Infectious Disease"/>
            <person name="Wu L."/>
            <person name="Ma J."/>
        </authorList>
    </citation>
    <scope>NUCLEOTIDE SEQUENCE [LARGE SCALE GENOMIC DNA]</scope>
    <source>
        <strain evidence="4">JCM 31920</strain>
    </source>
</reference>
<dbReference type="InterPro" id="IPR011990">
    <property type="entry name" value="TPR-like_helical_dom_sf"/>
</dbReference>
<dbReference type="InterPro" id="IPR016032">
    <property type="entry name" value="Sig_transdc_resp-reg_C-effctor"/>
</dbReference>
<keyword evidence="4" id="KW-1185">Reference proteome</keyword>
<dbReference type="Gene3D" id="1.10.10.10">
    <property type="entry name" value="Winged helix-like DNA-binding domain superfamily/Winged helix DNA-binding domain"/>
    <property type="match status" value="1"/>
</dbReference>
<sequence>MISNPTGYLYEDIKCLCPNFSGVLKTSTLHNNKKGPSGDYPPESYPFGDYLSGTSFSFAVAKRHYALCGLLLLIFICHSVCGQNSKIDSLIEIYAAGDAGCIRREAQLLSSVRLSGGFLFDTLMPRVAAKQKKKKNPYLQIRLLRLQANAASYKNIDFERGIAPVSLELTKEAIRLCMLEKNDLLLADTYFDMAELYNFYGQNEEYLTMLARAFEIADKIGIGLFPENLLYHKLGGMSKAAYGTQAYRECVSYGRKALGFRKNITLSEASPDVFLFDLIGASYKKMGRTDSSVYFYSQLLQTLEHLPSQPSFRKFWTAIARGNIGENFIMKGDMNAGEPLLREWLAAAIENRDQWNVCLSRNALAQGYYLQRNYREAARLWKEVYMWSTANKMYEYAGRAATGLASVFREEERADSAYFYYAQAYAFRDSVTAYINRSGLRATRAKVRLDHLQLSLESTTLLLKKEKENKRLILLGIALLAVIAALGYSRQQLKIKNRLEWTIQKKKEAETEVTEARRQIKEFVGNLREKNELIESLRKKVQEDEAFHTRQDIFESLDSYTLVSDEEWIKFRGDFSRAYPLFLTELAARLPQLTPAEERLSILIFLGLTGPQIAATLGIGRKSVTRARHRLARRLDLPDAASLDPYMATLLKL</sequence>
<evidence type="ECO:0008006" key="5">
    <source>
        <dbReference type="Google" id="ProtNLM"/>
    </source>
</evidence>
<keyword evidence="2" id="KW-0812">Transmembrane</keyword>
<accession>A0ABP8LZ12</accession>
<dbReference type="Proteomes" id="UP001501508">
    <property type="component" value="Unassembled WGS sequence"/>
</dbReference>
<keyword evidence="2" id="KW-0472">Membrane</keyword>
<dbReference type="InterPro" id="IPR036388">
    <property type="entry name" value="WH-like_DNA-bd_sf"/>
</dbReference>
<dbReference type="Gene3D" id="1.25.40.10">
    <property type="entry name" value="Tetratricopeptide repeat domain"/>
    <property type="match status" value="1"/>
</dbReference>
<organism evidence="3 4">
    <name type="scientific">Ravibacter arvi</name>
    <dbReference type="NCBI Taxonomy" id="2051041"/>
    <lineage>
        <taxon>Bacteria</taxon>
        <taxon>Pseudomonadati</taxon>
        <taxon>Bacteroidota</taxon>
        <taxon>Cytophagia</taxon>
        <taxon>Cytophagales</taxon>
        <taxon>Spirosomataceae</taxon>
        <taxon>Ravibacter</taxon>
    </lineage>
</organism>